<dbReference type="PROSITE" id="PS50195">
    <property type="entry name" value="PX"/>
    <property type="match status" value="1"/>
</dbReference>
<dbReference type="PANTHER" id="PTHR10555">
    <property type="entry name" value="SORTING NEXIN"/>
    <property type="match status" value="1"/>
</dbReference>
<dbReference type="SUPFAM" id="SSF64268">
    <property type="entry name" value="PX domain"/>
    <property type="match status" value="1"/>
</dbReference>
<feature type="region of interest" description="Disordered" evidence="1">
    <location>
        <begin position="379"/>
        <end position="398"/>
    </location>
</feature>
<protein>
    <submittedName>
        <fullName evidence="3">PX domain containing protein</fullName>
    </submittedName>
</protein>
<evidence type="ECO:0000256" key="1">
    <source>
        <dbReference type="SAM" id="MobiDB-lite"/>
    </source>
</evidence>
<dbReference type="EMBL" id="QSBY01000004">
    <property type="protein sequence ID" value="RHW73270.1"/>
    <property type="molecule type" value="Genomic_DNA"/>
</dbReference>
<comment type="caution">
    <text evidence="3">The sequence shown here is derived from an EMBL/GenBank/DDBJ whole genome shotgun (WGS) entry which is preliminary data.</text>
</comment>
<gene>
    <name evidence="3" type="ORF">DPX39_040008500</name>
</gene>
<reference evidence="3" key="1">
    <citation type="submission" date="2018-09" db="EMBL/GenBank/DDBJ databases">
        <title>whole genome sequence of T. equiperdum IVM-t1 strain.</title>
        <authorList>
            <person name="Suganuma K."/>
        </authorList>
    </citation>
    <scope>NUCLEOTIDE SEQUENCE [LARGE SCALE GENOMIC DNA]</scope>
    <source>
        <strain evidence="3">IVM-t1</strain>
    </source>
</reference>
<dbReference type="Pfam" id="PF00787">
    <property type="entry name" value="PX"/>
    <property type="match status" value="1"/>
</dbReference>
<dbReference type="Proteomes" id="UP000266743">
    <property type="component" value="Chromosome 4"/>
</dbReference>
<dbReference type="Gene3D" id="3.30.1520.10">
    <property type="entry name" value="Phox-like domain"/>
    <property type="match status" value="1"/>
</dbReference>
<feature type="domain" description="PX" evidence="2">
    <location>
        <begin position="1"/>
        <end position="165"/>
    </location>
</feature>
<dbReference type="InterPro" id="IPR036871">
    <property type="entry name" value="PX_dom_sf"/>
</dbReference>
<dbReference type="InterPro" id="IPR001683">
    <property type="entry name" value="PX_dom"/>
</dbReference>
<accession>A0A3L6LFT2</accession>
<organism evidence="3">
    <name type="scientific">Trypanosoma brucei equiperdum</name>
    <dbReference type="NCBI Taxonomy" id="630700"/>
    <lineage>
        <taxon>Eukaryota</taxon>
        <taxon>Discoba</taxon>
        <taxon>Euglenozoa</taxon>
        <taxon>Kinetoplastea</taxon>
        <taxon>Metakinetoplastina</taxon>
        <taxon>Trypanosomatida</taxon>
        <taxon>Trypanosomatidae</taxon>
        <taxon>Trypanosoma</taxon>
    </lineage>
</organism>
<dbReference type="CDD" id="cd06093">
    <property type="entry name" value="PX_domain"/>
    <property type="match status" value="1"/>
</dbReference>
<proteinExistence type="predicted"/>
<name>A0A3L6LFT2_9TRYP</name>
<evidence type="ECO:0000259" key="2">
    <source>
        <dbReference type="PROSITE" id="PS50195"/>
    </source>
</evidence>
<dbReference type="AlphaFoldDB" id="A0A3L6LFT2"/>
<sequence length="471" mass="53019">MSENPAQPPLEFYVANAERVFAENDKVLFFSHWTYKMMTRSFLESYQNPPLIFPNSTQSNFIKGDGYIDYCTWHRYSDFEWFATQMLTEFPGIIFPPIPEKEVNGTIDKLTAHFDGVSGLDAKKNSLVRQRLRRLQLTLNAISHIGAIHECELMKAFTTLDEDGWRKFRDSWEAARKNSLLSIVKMKCLGLLGKLSSFAMVREQEGPVSSRLSSILVQHGEMVRLLQMCGAVVEKMTRRFVGEPSKRRSTRNICKRTAGAPLPAAACHEGCFVRYEANGGREGVVKSIDRNTAVIEWNDREGGMSRVPVADLRYPSSGVSDPVMLALHAITEQIDSHLMYLSKKEEAEGLREVGDLLWFASHLSISCINAATQLKKMESNALAQPAPGRDDTEGEAHRESLKQRVADGYTRFTEQYEKFCIPHQAQVLAAVAHKLGRIGTFLFIDEGWSARILQISSALTVPTFPQEEGSQ</sequence>
<dbReference type="PANTHER" id="PTHR10555:SF170">
    <property type="entry name" value="FI18122P1"/>
    <property type="match status" value="1"/>
</dbReference>
<feature type="compositionally biased region" description="Basic and acidic residues" evidence="1">
    <location>
        <begin position="388"/>
        <end position="398"/>
    </location>
</feature>
<evidence type="ECO:0000313" key="3">
    <source>
        <dbReference type="EMBL" id="RHW73270.1"/>
    </source>
</evidence>
<dbReference type="GO" id="GO:0035091">
    <property type="term" value="F:phosphatidylinositol binding"/>
    <property type="evidence" value="ECO:0007669"/>
    <property type="project" value="InterPro"/>
</dbReference>
<dbReference type="GO" id="GO:0005768">
    <property type="term" value="C:endosome"/>
    <property type="evidence" value="ECO:0007669"/>
    <property type="project" value="TreeGrafter"/>
</dbReference>